<dbReference type="PANTHER" id="PTHR24148">
    <property type="entry name" value="ANKYRIN REPEAT DOMAIN-CONTAINING PROTEIN 39 HOMOLOG-RELATED"/>
    <property type="match status" value="1"/>
</dbReference>
<protein>
    <recommendedName>
        <fullName evidence="1">Heterokaryon incompatibility domain-containing protein</fullName>
    </recommendedName>
</protein>
<dbReference type="STRING" id="149040.A0A132B3K7"/>
<organism evidence="2 3">
    <name type="scientific">Mollisia scopiformis</name>
    <name type="common">Conifer needle endophyte fungus</name>
    <name type="synonym">Phialocephala scopiformis</name>
    <dbReference type="NCBI Taxonomy" id="149040"/>
    <lineage>
        <taxon>Eukaryota</taxon>
        <taxon>Fungi</taxon>
        <taxon>Dikarya</taxon>
        <taxon>Ascomycota</taxon>
        <taxon>Pezizomycotina</taxon>
        <taxon>Leotiomycetes</taxon>
        <taxon>Helotiales</taxon>
        <taxon>Mollisiaceae</taxon>
        <taxon>Mollisia</taxon>
    </lineage>
</organism>
<name>A0A132B3K7_MOLSC</name>
<dbReference type="Proteomes" id="UP000070700">
    <property type="component" value="Unassembled WGS sequence"/>
</dbReference>
<dbReference type="Pfam" id="PF06985">
    <property type="entry name" value="HET"/>
    <property type="match status" value="1"/>
</dbReference>
<accession>A0A132B3K7</accession>
<dbReference type="InterPro" id="IPR010730">
    <property type="entry name" value="HET"/>
</dbReference>
<dbReference type="OrthoDB" id="2157530at2759"/>
<dbReference type="EMBL" id="KQ947442">
    <property type="protein sequence ID" value="KUJ06966.1"/>
    <property type="molecule type" value="Genomic_DNA"/>
</dbReference>
<reference evidence="2 3" key="1">
    <citation type="submission" date="2015-10" db="EMBL/GenBank/DDBJ databases">
        <title>Full genome of DAOMC 229536 Phialocephala scopiformis, a fungal endophyte of spruce producing the potent anti-insectan compound rugulosin.</title>
        <authorList>
            <consortium name="DOE Joint Genome Institute"/>
            <person name="Walker A.K."/>
            <person name="Frasz S.L."/>
            <person name="Seifert K.A."/>
            <person name="Miller J.D."/>
            <person name="Mondo S.J."/>
            <person name="Labutti K."/>
            <person name="Lipzen A."/>
            <person name="Dockter R."/>
            <person name="Kennedy M."/>
            <person name="Grigoriev I.V."/>
            <person name="Spatafora J.W."/>
        </authorList>
    </citation>
    <scope>NUCLEOTIDE SEQUENCE [LARGE SCALE GENOMIC DNA]</scope>
    <source>
        <strain evidence="2 3">CBS 120377</strain>
    </source>
</reference>
<evidence type="ECO:0000313" key="2">
    <source>
        <dbReference type="EMBL" id="KUJ06966.1"/>
    </source>
</evidence>
<dbReference type="PANTHER" id="PTHR24148:SF73">
    <property type="entry name" value="HET DOMAIN PROTEIN (AFU_ORTHOLOGUE AFUA_8G01020)"/>
    <property type="match status" value="1"/>
</dbReference>
<gene>
    <name evidence="2" type="ORF">LY89DRAFT_661119</name>
</gene>
<dbReference type="InParanoid" id="A0A132B3K7"/>
<evidence type="ECO:0000313" key="3">
    <source>
        <dbReference type="Proteomes" id="UP000070700"/>
    </source>
</evidence>
<proteinExistence type="predicted"/>
<sequence>MEETQMYQYSELWGSDAIRIIKLYPSESLDAEVQCELLCTSLTECEEDIHSLYTAISYVWGDVNNTRAIVIDGKKLEITATLHSALCHIRLKAEPARLWADAICINQSDVEERSRQVRQMGAIYACASHTIIYFDSPTPEAALFLEALRQYNANIRKGFPPSALALRTCKDLWILSRESFLMQDWLSRIWVLQELLFSRDPWVQCGTTRCRWDDFCQHVRSFQEPETTQLSAIETSTSTTTPKNTSESNLLDFIPSYSIYDIGATSNGLELLLAMARFRNDFYDPGSNMYGDLFLLTLLQARRALGVTDPRDMLYAHSTIARSAELVDGYGELIRVDYSRSCQKLYMDTAHYFFEKRSGSAILSFVEDIELQKRRAGLVSWAPDWTVAQPPKPWTSIHEWSANHARFQHPREQYSEIRPLGLDWSSQSVLTHAWYEGVLANLGVHVGSVSAMSHEIKGRLSNFDIRRFFSDEYPDPRNHTSAIDFKVYNKFCAALDEAVGPGLFSSPPDNPPLSNPFFLPAGLSADKQHSECRARIVGALYTVGILKRNHTRILAPDGPNLRADTQFILPNLVKDTLKPDKYSIFQNRRLTQLPDGRLALVPACTKEGDFIVCLAGSKIPYVLRSFEEGGAIPNKLVYDAFTRPKDFKKHALNGCRTCQKGSELCDRKPPLCGYCETLRTKKCNYDNIESIKDLAIEHCKLIGECFVETLMMGWTAPEIERKRKVIFAIH</sequence>
<dbReference type="AlphaFoldDB" id="A0A132B3K7"/>
<evidence type="ECO:0000259" key="1">
    <source>
        <dbReference type="Pfam" id="PF06985"/>
    </source>
</evidence>
<dbReference type="GeneID" id="28822313"/>
<dbReference type="RefSeq" id="XP_018061321.1">
    <property type="nucleotide sequence ID" value="XM_018212587.1"/>
</dbReference>
<keyword evidence="3" id="KW-1185">Reference proteome</keyword>
<dbReference type="InterPro" id="IPR052895">
    <property type="entry name" value="HetReg/Transcr_Mod"/>
</dbReference>
<feature type="domain" description="Heterokaryon incompatibility" evidence="1">
    <location>
        <begin position="53"/>
        <end position="194"/>
    </location>
</feature>
<dbReference type="KEGG" id="psco:LY89DRAFT_661119"/>